<dbReference type="EMBL" id="KZ301973">
    <property type="protein sequence ID" value="PFH53432.1"/>
    <property type="molecule type" value="Genomic_DNA"/>
</dbReference>
<keyword evidence="3" id="KW-1185">Reference proteome</keyword>
<feature type="chain" id="PRO_5012156921" description="Tail specific protease domain-containing protein" evidence="1">
    <location>
        <begin position="23"/>
        <end position="606"/>
    </location>
</feature>
<name>A0A2A9NZN9_9AGAR</name>
<dbReference type="InterPro" id="IPR029045">
    <property type="entry name" value="ClpP/crotonase-like_dom_sf"/>
</dbReference>
<accession>A0A2A9NZN9</accession>
<dbReference type="SUPFAM" id="SSF52096">
    <property type="entry name" value="ClpP/crotonase"/>
    <property type="match status" value="1"/>
</dbReference>
<evidence type="ECO:0000313" key="3">
    <source>
        <dbReference type="Proteomes" id="UP000242287"/>
    </source>
</evidence>
<evidence type="ECO:0008006" key="4">
    <source>
        <dbReference type="Google" id="ProtNLM"/>
    </source>
</evidence>
<dbReference type="PANTHER" id="PTHR37049">
    <property type="entry name" value="PEPTIDASE S41 FAMILY PROTEIN"/>
    <property type="match status" value="1"/>
</dbReference>
<gene>
    <name evidence="2" type="ORF">AMATHDRAFT_1097</name>
</gene>
<reference evidence="2" key="1">
    <citation type="submission" date="2014-02" db="EMBL/GenBank/DDBJ databases">
        <title>Transposable element dynamics among asymbiotic and ectomycorrhizal Amanita fungi.</title>
        <authorList>
            <consortium name="DOE Joint Genome Institute"/>
            <person name="Hess J."/>
            <person name="Skrede I."/>
            <person name="Wolfe B."/>
            <person name="LaButti K."/>
            <person name="Ohm R.A."/>
            <person name="Grigoriev I.V."/>
            <person name="Pringle A."/>
        </authorList>
    </citation>
    <scope>NUCLEOTIDE SEQUENCE [LARGE SCALE GENOMIC DNA]</scope>
    <source>
        <strain evidence="2">SKay4041</strain>
    </source>
</reference>
<proteinExistence type="predicted"/>
<keyword evidence="1" id="KW-0732">Signal</keyword>
<dbReference type="OrthoDB" id="27214at2759"/>
<dbReference type="AlphaFoldDB" id="A0A2A9NZN9"/>
<dbReference type="STRING" id="703135.A0A2A9NZN9"/>
<dbReference type="Gene3D" id="3.90.226.10">
    <property type="entry name" value="2-enoyl-CoA Hydratase, Chain A, domain 1"/>
    <property type="match status" value="1"/>
</dbReference>
<dbReference type="Proteomes" id="UP000242287">
    <property type="component" value="Unassembled WGS sequence"/>
</dbReference>
<evidence type="ECO:0000256" key="1">
    <source>
        <dbReference type="SAM" id="SignalP"/>
    </source>
</evidence>
<dbReference type="InterPro" id="IPR052766">
    <property type="entry name" value="S41A_metabolite_peptidase"/>
</dbReference>
<organism evidence="2 3">
    <name type="scientific">Amanita thiersii Skay4041</name>
    <dbReference type="NCBI Taxonomy" id="703135"/>
    <lineage>
        <taxon>Eukaryota</taxon>
        <taxon>Fungi</taxon>
        <taxon>Dikarya</taxon>
        <taxon>Basidiomycota</taxon>
        <taxon>Agaricomycotina</taxon>
        <taxon>Agaricomycetes</taxon>
        <taxon>Agaricomycetidae</taxon>
        <taxon>Agaricales</taxon>
        <taxon>Pluteineae</taxon>
        <taxon>Amanitaceae</taxon>
        <taxon>Amanita</taxon>
    </lineage>
</organism>
<dbReference type="PANTHER" id="PTHR37049:SF4">
    <property type="entry name" value="RHODANESE DOMAIN-CONTAINING PROTEIN"/>
    <property type="match status" value="1"/>
</dbReference>
<evidence type="ECO:0000313" key="2">
    <source>
        <dbReference type="EMBL" id="PFH53432.1"/>
    </source>
</evidence>
<sequence>MAPVSHWGLSISLASLASAVLGAPTAGDPCITIAGKTFVPPADALACMKAFPFNETLRQNVLTNIARVFDFFTFEDYYLNSPAPFQESTIDIRATINRINQTTYATDYDFNKDLYDFTTQLNDGHTRWFPDCYTSFQNILPAPVVTLEENGVENVFIAPDSVEFLTLLGTNFTGFFDSIGFDWKRLAGAKVLSIEGQDAYTYVDFIAKTKSGNYLDHGVRVNSVFTSYRISGTTFSQRLGDLAGPLDVTQNTLTMTLIPVGSSQQETITIPYLANFLGLPFTDKDSFWANNCAANENTNGVDLKGSSSLVQQRRLPKALIIDKTQSSAVDLPQPFVPTLPPVAGSGGVIKSFILPDKITGVMFVGSFGGDFFGFQSDVVSAIRAFQHAGVTQLLIDLTNNGGGFVCLGQFLHQYLSGSGLGYPGFVSSVRANPLAQKIVAADIKLGLNANLAFYTADNWAFLNGTQEPSNFNYITPDLPFTINGVSDPTSQRFHDTCELSFQSPIPRTPPFDLSKIAIVNNGNCASTCAMFSTLMNERHGTKIAVFGGKPGEQMEFKGKLMLNIKHCSKIDTVSGMAGNQVLEWFDLDTEIKTAGVKSDPLAPPDL</sequence>
<protein>
    <recommendedName>
        <fullName evidence="4">Tail specific protease domain-containing protein</fullName>
    </recommendedName>
</protein>
<feature type="signal peptide" evidence="1">
    <location>
        <begin position="1"/>
        <end position="22"/>
    </location>
</feature>